<evidence type="ECO:0000313" key="3">
    <source>
        <dbReference type="Proteomes" id="UP000758603"/>
    </source>
</evidence>
<feature type="coiled-coil region" evidence="1">
    <location>
        <begin position="93"/>
        <end position="120"/>
    </location>
</feature>
<organism evidence="2 3">
    <name type="scientific">Truncatella angustata</name>
    <dbReference type="NCBI Taxonomy" id="152316"/>
    <lineage>
        <taxon>Eukaryota</taxon>
        <taxon>Fungi</taxon>
        <taxon>Dikarya</taxon>
        <taxon>Ascomycota</taxon>
        <taxon>Pezizomycotina</taxon>
        <taxon>Sordariomycetes</taxon>
        <taxon>Xylariomycetidae</taxon>
        <taxon>Amphisphaeriales</taxon>
        <taxon>Sporocadaceae</taxon>
        <taxon>Truncatella</taxon>
    </lineage>
</organism>
<sequence>MSNNFLKLLAAEEKIRSLKSKLKVSQKADWVKENSALEARVRGLEDENDLLWERLSKRKKKVNRSKNVNCFDSSTSHDKQGAIATEILPKFTLEAAEKRYSELEAQLEAKQHQCDELSTELAVMSNSRYFLHCSVDDAEVCHQWRMLQMAIDQLCHSHFDQPVRQKVQDKMALKELVALSSDSQSYLIGAQRCSPSTLFQAAIWRHLQHRFFERPWRCLGEDIHRKSKVFSAKLQDKDPSEAYSAWRLFTARLLDGSLQINDKTIATQTEKIYAALAKYANPIHEVESREIKEKLQSVVRSAARLCSVFATTTAYPLMSNQPGNSDTHGFWFDVDTMIRHSRYSSDSTDTIVDMMITPILIRRGERGGVQLLGKARVTTSSAAW</sequence>
<keyword evidence="3" id="KW-1185">Reference proteome</keyword>
<proteinExistence type="predicted"/>
<feature type="coiled-coil region" evidence="1">
    <location>
        <begin position="8"/>
        <end position="47"/>
    </location>
</feature>
<dbReference type="Proteomes" id="UP000758603">
    <property type="component" value="Unassembled WGS sequence"/>
</dbReference>
<reference evidence="2" key="1">
    <citation type="journal article" date="2021" name="Nat. Commun.">
        <title>Genetic determinants of endophytism in the Arabidopsis root mycobiome.</title>
        <authorList>
            <person name="Mesny F."/>
            <person name="Miyauchi S."/>
            <person name="Thiergart T."/>
            <person name="Pickel B."/>
            <person name="Atanasova L."/>
            <person name="Karlsson M."/>
            <person name="Huettel B."/>
            <person name="Barry K.W."/>
            <person name="Haridas S."/>
            <person name="Chen C."/>
            <person name="Bauer D."/>
            <person name="Andreopoulos W."/>
            <person name="Pangilinan J."/>
            <person name="LaButti K."/>
            <person name="Riley R."/>
            <person name="Lipzen A."/>
            <person name="Clum A."/>
            <person name="Drula E."/>
            <person name="Henrissat B."/>
            <person name="Kohler A."/>
            <person name="Grigoriev I.V."/>
            <person name="Martin F.M."/>
            <person name="Hacquard S."/>
        </authorList>
    </citation>
    <scope>NUCLEOTIDE SEQUENCE</scope>
    <source>
        <strain evidence="2">MPI-SDFR-AT-0073</strain>
    </source>
</reference>
<protein>
    <submittedName>
        <fullName evidence="2">Uncharacterized protein</fullName>
    </submittedName>
</protein>
<accession>A0A9P8ZZH7</accession>
<dbReference type="AlphaFoldDB" id="A0A9P8ZZH7"/>
<evidence type="ECO:0000313" key="2">
    <source>
        <dbReference type="EMBL" id="KAH6655029.1"/>
    </source>
</evidence>
<dbReference type="EMBL" id="JAGPXC010000003">
    <property type="protein sequence ID" value="KAH6655029.1"/>
    <property type="molecule type" value="Genomic_DNA"/>
</dbReference>
<dbReference type="GeneID" id="70137665"/>
<evidence type="ECO:0000256" key="1">
    <source>
        <dbReference type="SAM" id="Coils"/>
    </source>
</evidence>
<keyword evidence="1" id="KW-0175">Coiled coil</keyword>
<dbReference type="OrthoDB" id="4718983at2759"/>
<comment type="caution">
    <text evidence="2">The sequence shown here is derived from an EMBL/GenBank/DDBJ whole genome shotgun (WGS) entry which is preliminary data.</text>
</comment>
<gene>
    <name evidence="2" type="ORF">BKA67DRAFT_675061</name>
</gene>
<dbReference type="RefSeq" id="XP_045959294.1">
    <property type="nucleotide sequence ID" value="XM_046108774.1"/>
</dbReference>
<name>A0A9P8ZZH7_9PEZI</name>